<feature type="coiled-coil region" evidence="1">
    <location>
        <begin position="63"/>
        <end position="115"/>
    </location>
</feature>
<evidence type="ECO:0000256" key="1">
    <source>
        <dbReference type="SAM" id="Coils"/>
    </source>
</evidence>
<organism evidence="3">
    <name type="scientific">marine sediment metagenome</name>
    <dbReference type="NCBI Taxonomy" id="412755"/>
    <lineage>
        <taxon>unclassified sequences</taxon>
        <taxon>metagenomes</taxon>
        <taxon>ecological metagenomes</taxon>
    </lineage>
</organism>
<dbReference type="AlphaFoldDB" id="A0A0F9PXR7"/>
<reference evidence="3" key="1">
    <citation type="journal article" date="2015" name="Nature">
        <title>Complex archaea that bridge the gap between prokaryotes and eukaryotes.</title>
        <authorList>
            <person name="Spang A."/>
            <person name="Saw J.H."/>
            <person name="Jorgensen S.L."/>
            <person name="Zaremba-Niedzwiedzka K."/>
            <person name="Martijn J."/>
            <person name="Lind A.E."/>
            <person name="van Eijk R."/>
            <person name="Schleper C."/>
            <person name="Guy L."/>
            <person name="Ettema T.J."/>
        </authorList>
    </citation>
    <scope>NUCLEOTIDE SEQUENCE</scope>
</reference>
<feature type="compositionally biased region" description="Gly residues" evidence="2">
    <location>
        <begin position="204"/>
        <end position="214"/>
    </location>
</feature>
<proteinExistence type="predicted"/>
<evidence type="ECO:0000256" key="2">
    <source>
        <dbReference type="SAM" id="MobiDB-lite"/>
    </source>
</evidence>
<protein>
    <submittedName>
        <fullName evidence="3">Uncharacterized protein</fullName>
    </submittedName>
</protein>
<feature type="region of interest" description="Disordered" evidence="2">
    <location>
        <begin position="199"/>
        <end position="242"/>
    </location>
</feature>
<dbReference type="EMBL" id="LAZR01001966">
    <property type="protein sequence ID" value="KKN36425.1"/>
    <property type="molecule type" value="Genomic_DNA"/>
</dbReference>
<comment type="caution">
    <text evidence="3">The sequence shown here is derived from an EMBL/GenBank/DDBJ whole genome shotgun (WGS) entry which is preliminary data.</text>
</comment>
<gene>
    <name evidence="3" type="ORF">LCGC14_0773670</name>
</gene>
<sequence length="242" mass="26809">MNEEIEMEKLTVGDKEIEVSKTVAETLRNQGRNQATTAFIQKAIKVKPDEMEIGEKTKPGKLIEQLFGMVQQQTKTIAEYEAKTKETKEQEPEELKQAKLELATKSNEINETKAKLYSDFAKEQAIADVMSSAKRDFNLTEESEGLFPGMVATVFDYDVEPDGNDGFSVTFSKKGESFPFMPDSKPPTSKQLAELISKQYPGNHGNGVPAGGGTRRTVAPGNSSGKPIHEQSTREIEERAWA</sequence>
<accession>A0A0F9PXR7</accession>
<name>A0A0F9PXR7_9ZZZZ</name>
<feature type="compositionally biased region" description="Basic and acidic residues" evidence="2">
    <location>
        <begin position="227"/>
        <end position="242"/>
    </location>
</feature>
<evidence type="ECO:0000313" key="3">
    <source>
        <dbReference type="EMBL" id="KKN36425.1"/>
    </source>
</evidence>
<keyword evidence="1" id="KW-0175">Coiled coil</keyword>